<dbReference type="Pfam" id="PF01037">
    <property type="entry name" value="AsnC_trans_reg"/>
    <property type="match status" value="1"/>
</dbReference>
<dbReference type="PANTHER" id="PTHR30154">
    <property type="entry name" value="LEUCINE-RESPONSIVE REGULATORY PROTEIN"/>
    <property type="match status" value="1"/>
</dbReference>
<dbReference type="GO" id="GO:0043200">
    <property type="term" value="P:response to amino acid"/>
    <property type="evidence" value="ECO:0007669"/>
    <property type="project" value="TreeGrafter"/>
</dbReference>
<dbReference type="InterPro" id="IPR036390">
    <property type="entry name" value="WH_DNA-bd_sf"/>
</dbReference>
<keyword evidence="3" id="KW-0804">Transcription</keyword>
<evidence type="ECO:0000313" key="6">
    <source>
        <dbReference type="Proteomes" id="UP000233742"/>
    </source>
</evidence>
<evidence type="ECO:0000256" key="2">
    <source>
        <dbReference type="ARBA" id="ARBA00023125"/>
    </source>
</evidence>
<dbReference type="KEGG" id="paro:CUV01_02760"/>
<dbReference type="InterPro" id="IPR019888">
    <property type="entry name" value="Tscrpt_reg_AsnC-like"/>
</dbReference>
<dbReference type="SUPFAM" id="SSF46785">
    <property type="entry name" value="Winged helix' DNA-binding domain"/>
    <property type="match status" value="1"/>
</dbReference>
<dbReference type="PRINTS" id="PR00033">
    <property type="entry name" value="HTHASNC"/>
</dbReference>
<dbReference type="SUPFAM" id="SSF54909">
    <property type="entry name" value="Dimeric alpha+beta barrel"/>
    <property type="match status" value="1"/>
</dbReference>
<dbReference type="InterPro" id="IPR019887">
    <property type="entry name" value="Tscrpt_reg_AsnC/Lrp_C"/>
</dbReference>
<name>A0A2K9EZY6_9RHOB</name>
<keyword evidence="6" id="KW-1185">Reference proteome</keyword>
<dbReference type="InterPro" id="IPR000485">
    <property type="entry name" value="AsnC-type_HTH_dom"/>
</dbReference>
<dbReference type="Gene3D" id="1.10.10.10">
    <property type="entry name" value="Winged helix-like DNA-binding domain superfamily/Winged helix DNA-binding domain"/>
    <property type="match status" value="1"/>
</dbReference>
<dbReference type="AlphaFoldDB" id="A0A2K9EZY6"/>
<dbReference type="Proteomes" id="UP000233742">
    <property type="component" value="Chromosome"/>
</dbReference>
<dbReference type="InterPro" id="IPR011008">
    <property type="entry name" value="Dimeric_a/b-barrel"/>
</dbReference>
<evidence type="ECO:0000256" key="3">
    <source>
        <dbReference type="ARBA" id="ARBA00023163"/>
    </source>
</evidence>
<dbReference type="OrthoDB" id="9809462at2"/>
<keyword evidence="1" id="KW-0805">Transcription regulation</keyword>
<protein>
    <submittedName>
        <fullName evidence="5">AsnC family transcriptional regulator</fullName>
    </submittedName>
</protein>
<evidence type="ECO:0000259" key="4">
    <source>
        <dbReference type="PROSITE" id="PS50956"/>
    </source>
</evidence>
<dbReference type="Gene3D" id="3.30.70.920">
    <property type="match status" value="1"/>
</dbReference>
<dbReference type="RefSeq" id="WP_101459126.1">
    <property type="nucleotide sequence ID" value="NZ_CP025408.1"/>
</dbReference>
<evidence type="ECO:0000313" key="5">
    <source>
        <dbReference type="EMBL" id="AUH32451.1"/>
    </source>
</evidence>
<feature type="domain" description="HTH asnC-type" evidence="4">
    <location>
        <begin position="1"/>
        <end position="62"/>
    </location>
</feature>
<keyword evidence="2" id="KW-0238">DNA-binding</keyword>
<accession>A0A2K9EZY6</accession>
<sequence>MDDLDRSIITQLAQDARISVAVLSRRLKVARSTVQARLERLESSGAIAGYTVRLGESARSARIRATVLLVIEPRSLAAILARLKTLPEVERIHTTSGRVDLALQVAAGSTSALDDVLDRIGGLEGVRSSESLIHLSTKLDRAI</sequence>
<dbReference type="Pfam" id="PF13404">
    <property type="entry name" value="HTH_AsnC-type"/>
    <property type="match status" value="1"/>
</dbReference>
<proteinExistence type="predicted"/>
<organism evidence="5 6">
    <name type="scientific">Paracoccus tegillarcae</name>
    <dbReference type="NCBI Taxonomy" id="1529068"/>
    <lineage>
        <taxon>Bacteria</taxon>
        <taxon>Pseudomonadati</taxon>
        <taxon>Pseudomonadota</taxon>
        <taxon>Alphaproteobacteria</taxon>
        <taxon>Rhodobacterales</taxon>
        <taxon>Paracoccaceae</taxon>
        <taxon>Paracoccus</taxon>
    </lineage>
</organism>
<dbReference type="GO" id="GO:0043565">
    <property type="term" value="F:sequence-specific DNA binding"/>
    <property type="evidence" value="ECO:0007669"/>
    <property type="project" value="InterPro"/>
</dbReference>
<reference evidence="5 6" key="1">
    <citation type="submission" date="2017-12" db="EMBL/GenBank/DDBJ databases">
        <authorList>
            <person name="Hurst M.R.H."/>
        </authorList>
    </citation>
    <scope>NUCLEOTIDE SEQUENCE [LARGE SCALE GENOMIC DNA]</scope>
    <source>
        <strain evidence="5 6">BM15</strain>
    </source>
</reference>
<gene>
    <name evidence="5" type="ORF">CUV01_02760</name>
</gene>
<dbReference type="GO" id="GO:0005829">
    <property type="term" value="C:cytosol"/>
    <property type="evidence" value="ECO:0007669"/>
    <property type="project" value="TreeGrafter"/>
</dbReference>
<dbReference type="PROSITE" id="PS50956">
    <property type="entry name" value="HTH_ASNC_2"/>
    <property type="match status" value="1"/>
</dbReference>
<dbReference type="PANTHER" id="PTHR30154:SF53">
    <property type="entry name" value="HTH-TYPE TRANSCRIPTIONAL REGULATOR LRPC"/>
    <property type="match status" value="1"/>
</dbReference>
<evidence type="ECO:0000256" key="1">
    <source>
        <dbReference type="ARBA" id="ARBA00023015"/>
    </source>
</evidence>
<dbReference type="InterPro" id="IPR036388">
    <property type="entry name" value="WH-like_DNA-bd_sf"/>
</dbReference>
<dbReference type="SMART" id="SM00344">
    <property type="entry name" value="HTH_ASNC"/>
    <property type="match status" value="1"/>
</dbReference>
<dbReference type="EMBL" id="CP025408">
    <property type="protein sequence ID" value="AUH32451.1"/>
    <property type="molecule type" value="Genomic_DNA"/>
</dbReference>